<dbReference type="Proteomes" id="UP000305760">
    <property type="component" value="Unassembled WGS sequence"/>
</dbReference>
<dbReference type="AlphaFoldDB" id="A0A5C4RXH3"/>
<dbReference type="PANTHER" id="PTHR46411:SF3">
    <property type="entry name" value="AAA+ ATPASE DOMAIN-CONTAINING PROTEIN"/>
    <property type="match status" value="1"/>
</dbReference>
<keyword evidence="3" id="KW-1185">Reference proteome</keyword>
<feature type="domain" description="AAA+ ATPase" evidence="1">
    <location>
        <begin position="432"/>
        <end position="564"/>
    </location>
</feature>
<dbReference type="Pfam" id="PF00004">
    <property type="entry name" value="AAA"/>
    <property type="match status" value="1"/>
</dbReference>
<dbReference type="InterPro" id="IPR003959">
    <property type="entry name" value="ATPase_AAA_core"/>
</dbReference>
<gene>
    <name evidence="2" type="ORF">E1B00_06655</name>
</gene>
<dbReference type="GO" id="GO:0005524">
    <property type="term" value="F:ATP binding"/>
    <property type="evidence" value="ECO:0007669"/>
    <property type="project" value="UniProtKB-KW"/>
</dbReference>
<dbReference type="Pfam" id="PF22977">
    <property type="entry name" value="WHD"/>
    <property type="match status" value="1"/>
</dbReference>
<proteinExistence type="predicted"/>
<comment type="caution">
    <text evidence="2">The sequence shown here is derived from an EMBL/GenBank/DDBJ whole genome shotgun (WGS) entry which is preliminary data.</text>
</comment>
<dbReference type="InterPro" id="IPR054472">
    <property type="entry name" value="WHD"/>
</dbReference>
<dbReference type="Gene3D" id="3.40.50.300">
    <property type="entry name" value="P-loop containing nucleotide triphosphate hydrolases"/>
    <property type="match status" value="1"/>
</dbReference>
<evidence type="ECO:0000313" key="2">
    <source>
        <dbReference type="EMBL" id="TNJ35431.1"/>
    </source>
</evidence>
<name>A0A5C4RXH3_9GAMM</name>
<dbReference type="SUPFAM" id="SSF52540">
    <property type="entry name" value="P-loop containing nucleoside triphosphate hydrolases"/>
    <property type="match status" value="1"/>
</dbReference>
<keyword evidence="2" id="KW-0547">Nucleotide-binding</keyword>
<dbReference type="SMART" id="SM00382">
    <property type="entry name" value="AAA"/>
    <property type="match status" value="1"/>
</dbReference>
<sequence>MTTAHATDWTSANQALLTAEIACLMRRIVPDAEGPEGERLGTALEAAQSKMPSPGALDLLAELFGLTPFERELLLLCCGVELDAQLAGACASNRRIPGQGDVTFGLGLALLSDPHWSALTPWRPLRRWRLIEVEPGQRLVDCPIRVDERILHFVAGINAMDARLRPLLTEHARPNLVPASHEALIESIANRLSDGRYAGELVHLDGNDPQGREDVFASVASRTGCHAYSLRADDLPAAPLELELLQALLERESRLLPALFLLQGSADVQASSRRRFCENLGAPLFTSGFDTTGLQRPSRAWTVDKPEPNEQKRLWQQALGAGASHLNGTLDALSGQFRMSARRIGGVAASLPTDTDDAEAVSDGSEIWAACRRFGHEQLDDLAQRIEPTATWEDLVLPTGQQNTLRQIAAHLRQKTRVFEQWGFGRQGQRGLGVSALFCGESGTGKTLAAEVLANELKLDLYRIDLSAVVSKYIGETEKNLRRVFDAAEDSGAILLFDEADALFGKRSEVKDSHDRYANIEVSYLLQRMEAYRGLAVLTSNMKASLDRAFQRRLRFIVNFPFPDSALRESIWRRAFPRQAPVEGLDYAKLARLNLPGGNIRNIALNAAFLAAELGEPLRMSHLLRAAQSEGGKLERPLADAEIRGWT</sequence>
<accession>A0A5C4RXH3</accession>
<dbReference type="RefSeq" id="WP_139446868.1">
    <property type="nucleotide sequence ID" value="NZ_SMDR01000001.1"/>
</dbReference>
<keyword evidence="2" id="KW-0067">ATP-binding</keyword>
<organism evidence="2 3">
    <name type="scientific">Arenimonas terrae</name>
    <dbReference type="NCBI Taxonomy" id="2546226"/>
    <lineage>
        <taxon>Bacteria</taxon>
        <taxon>Pseudomonadati</taxon>
        <taxon>Pseudomonadota</taxon>
        <taxon>Gammaproteobacteria</taxon>
        <taxon>Lysobacterales</taxon>
        <taxon>Lysobacteraceae</taxon>
        <taxon>Arenimonas</taxon>
    </lineage>
</organism>
<dbReference type="CDD" id="cd19481">
    <property type="entry name" value="RecA-like_protease"/>
    <property type="match status" value="1"/>
</dbReference>
<evidence type="ECO:0000313" key="3">
    <source>
        <dbReference type="Proteomes" id="UP000305760"/>
    </source>
</evidence>
<reference evidence="2 3" key="1">
    <citation type="submission" date="2019-03" db="EMBL/GenBank/DDBJ databases">
        <title>Arenimonas daejeonensis sp. nov., isolated from compost.</title>
        <authorList>
            <person name="Jeon C.O."/>
        </authorList>
    </citation>
    <scope>NUCLEOTIDE SEQUENCE [LARGE SCALE GENOMIC DNA]</scope>
    <source>
        <strain evidence="2 3">R29</strain>
    </source>
</reference>
<dbReference type="InterPro" id="IPR027417">
    <property type="entry name" value="P-loop_NTPase"/>
</dbReference>
<dbReference type="GO" id="GO:0016887">
    <property type="term" value="F:ATP hydrolysis activity"/>
    <property type="evidence" value="ECO:0007669"/>
    <property type="project" value="InterPro"/>
</dbReference>
<dbReference type="InterPro" id="IPR003593">
    <property type="entry name" value="AAA+_ATPase"/>
</dbReference>
<evidence type="ECO:0000259" key="1">
    <source>
        <dbReference type="SMART" id="SM00382"/>
    </source>
</evidence>
<dbReference type="OrthoDB" id="9809379at2"/>
<dbReference type="EMBL" id="SMDR01000001">
    <property type="protein sequence ID" value="TNJ35431.1"/>
    <property type="molecule type" value="Genomic_DNA"/>
</dbReference>
<protein>
    <submittedName>
        <fullName evidence="2">ATP-binding protein</fullName>
    </submittedName>
</protein>
<dbReference type="PANTHER" id="PTHR46411">
    <property type="entry name" value="FAMILY ATPASE, PUTATIVE-RELATED"/>
    <property type="match status" value="1"/>
</dbReference>